<dbReference type="InterPro" id="IPR035272">
    <property type="entry name" value="DUF5351"/>
</dbReference>
<proteinExistence type="predicted"/>
<dbReference type="Pfam" id="PF17302">
    <property type="entry name" value="DUF5351"/>
    <property type="match status" value="1"/>
</dbReference>
<dbReference type="Proteomes" id="UP001387364">
    <property type="component" value="Chromosome"/>
</dbReference>
<dbReference type="InterPro" id="IPR036410">
    <property type="entry name" value="HSP_DnaJ_Cys-rich_dom_sf"/>
</dbReference>
<reference evidence="1 2" key="1">
    <citation type="submission" date="2024-02" db="EMBL/GenBank/DDBJ databases">
        <title>Seven novel Bacillus-like species.</title>
        <authorList>
            <person name="Liu G."/>
        </authorList>
    </citation>
    <scope>NUCLEOTIDE SEQUENCE [LARGE SCALE GENOMIC DNA]</scope>
    <source>
        <strain evidence="1 2">FJAT-52991</strain>
    </source>
</reference>
<organism evidence="1 2">
    <name type="scientific">Bacillus kandeliae</name>
    <dbReference type="NCBI Taxonomy" id="3129297"/>
    <lineage>
        <taxon>Bacteria</taxon>
        <taxon>Bacillati</taxon>
        <taxon>Bacillota</taxon>
        <taxon>Bacilli</taxon>
        <taxon>Bacillales</taxon>
        <taxon>Bacillaceae</taxon>
        <taxon>Bacillus</taxon>
    </lineage>
</organism>
<accession>A0ABZ2N4X1</accession>
<dbReference type="EMBL" id="CP147404">
    <property type="protein sequence ID" value="WXB92431.1"/>
    <property type="molecule type" value="Genomic_DNA"/>
</dbReference>
<evidence type="ECO:0000313" key="2">
    <source>
        <dbReference type="Proteomes" id="UP001387364"/>
    </source>
</evidence>
<keyword evidence="2" id="KW-1185">Reference proteome</keyword>
<dbReference type="Gene3D" id="6.20.20.10">
    <property type="match status" value="1"/>
</dbReference>
<sequence>MTIQTKKQTCHTCEGKGYLQLLLGGSETCPNCGGEGDHKE</sequence>
<dbReference type="RefSeq" id="WP_338750923.1">
    <property type="nucleotide sequence ID" value="NZ_CP147404.1"/>
</dbReference>
<name>A0ABZ2N4X1_9BACI</name>
<protein>
    <submittedName>
        <fullName evidence="1">YuiA family protein</fullName>
    </submittedName>
</protein>
<gene>
    <name evidence="1" type="ORF">WDJ61_14505</name>
</gene>
<dbReference type="SUPFAM" id="SSF57938">
    <property type="entry name" value="DnaJ/Hsp40 cysteine-rich domain"/>
    <property type="match status" value="1"/>
</dbReference>
<evidence type="ECO:0000313" key="1">
    <source>
        <dbReference type="EMBL" id="WXB92431.1"/>
    </source>
</evidence>